<gene>
    <name evidence="2" type="ORF">L915_09190</name>
    <name evidence="3" type="ORF">L916_09103</name>
</gene>
<feature type="region of interest" description="Disordered" evidence="1">
    <location>
        <begin position="140"/>
        <end position="174"/>
    </location>
</feature>
<dbReference type="SMART" id="SM01187">
    <property type="entry name" value="Elicitin"/>
    <property type="match status" value="1"/>
</dbReference>
<dbReference type="InterPro" id="IPR002200">
    <property type="entry name" value="Elicitin"/>
</dbReference>
<reference evidence="3 4" key="2">
    <citation type="submission" date="2013-11" db="EMBL/GenBank/DDBJ databases">
        <title>The Genome Sequence of Phytophthora parasitica CJ05E6.</title>
        <authorList>
            <consortium name="The Broad Institute Genomics Platform"/>
            <person name="Russ C."/>
            <person name="Tyler B."/>
            <person name="Panabieres F."/>
            <person name="Shan W."/>
            <person name="Tripathy S."/>
            <person name="Grunwald N."/>
            <person name="Machado M."/>
            <person name="Johnson C.S."/>
            <person name="Arredondo F."/>
            <person name="Hong C."/>
            <person name="Coffey M."/>
            <person name="Young S.K."/>
            <person name="Zeng Q."/>
            <person name="Gargeya S."/>
            <person name="Fitzgerald M."/>
            <person name="Abouelleil A."/>
            <person name="Alvarado L."/>
            <person name="Chapman S.B."/>
            <person name="Gainer-Dewar J."/>
            <person name="Goldberg J."/>
            <person name="Griggs A."/>
            <person name="Gujja S."/>
            <person name="Hansen M."/>
            <person name="Howarth C."/>
            <person name="Imamovic A."/>
            <person name="Ireland A."/>
            <person name="Larimer J."/>
            <person name="McCowan C."/>
            <person name="Murphy C."/>
            <person name="Pearson M."/>
            <person name="Poon T.W."/>
            <person name="Priest M."/>
            <person name="Roberts A."/>
            <person name="Saif S."/>
            <person name="Shea T."/>
            <person name="Sykes S."/>
            <person name="Wortman J."/>
            <person name="Nusbaum C."/>
            <person name="Birren B."/>
        </authorList>
    </citation>
    <scope>NUCLEOTIDE SEQUENCE [LARGE SCALE GENOMIC DNA]</scope>
    <source>
        <strain evidence="3 4">CJ05E6</strain>
    </source>
</reference>
<evidence type="ECO:0008006" key="5">
    <source>
        <dbReference type="Google" id="ProtNLM"/>
    </source>
</evidence>
<evidence type="ECO:0000313" key="3">
    <source>
        <dbReference type="EMBL" id="ETL39570.1"/>
    </source>
</evidence>
<dbReference type="EMBL" id="KI673076">
    <property type="protein sequence ID" value="ETL39570.1"/>
    <property type="molecule type" value="Genomic_DNA"/>
</dbReference>
<protein>
    <recommendedName>
        <fullName evidence="5">Elicitin-like protein</fullName>
    </recommendedName>
</protein>
<evidence type="ECO:0000313" key="4">
    <source>
        <dbReference type="Proteomes" id="UP000053864"/>
    </source>
</evidence>
<evidence type="ECO:0000313" key="2">
    <source>
        <dbReference type="EMBL" id="ETK86158.1"/>
    </source>
</evidence>
<dbReference type="VEuPathDB" id="FungiDB:PPTG_23030"/>
<dbReference type="EMBL" id="KI686439">
    <property type="protein sequence ID" value="ETK86158.1"/>
    <property type="molecule type" value="Genomic_DNA"/>
</dbReference>
<evidence type="ECO:0000256" key="1">
    <source>
        <dbReference type="SAM" id="MobiDB-lite"/>
    </source>
</evidence>
<dbReference type="Proteomes" id="UP000053236">
    <property type="component" value="Unassembled WGS sequence"/>
</dbReference>
<organism evidence="2">
    <name type="scientific">Phytophthora nicotianae</name>
    <name type="common">Potato buckeye rot agent</name>
    <name type="synonym">Phytophthora parasitica</name>
    <dbReference type="NCBI Taxonomy" id="4792"/>
    <lineage>
        <taxon>Eukaryota</taxon>
        <taxon>Sar</taxon>
        <taxon>Stramenopiles</taxon>
        <taxon>Oomycota</taxon>
        <taxon>Peronosporomycetes</taxon>
        <taxon>Peronosporales</taxon>
        <taxon>Peronosporaceae</taxon>
        <taxon>Phytophthora</taxon>
    </lineage>
</organism>
<proteinExistence type="predicted"/>
<reference evidence="2" key="1">
    <citation type="submission" date="2013-11" db="EMBL/GenBank/DDBJ databases">
        <title>The Genome Sequence of Phytophthora parasitica CJ02B3.</title>
        <authorList>
            <consortium name="The Broad Institute Genomics Platform"/>
            <person name="Russ C."/>
            <person name="Tyler B."/>
            <person name="Panabieres F."/>
            <person name="Shan W."/>
            <person name="Tripathy S."/>
            <person name="Grunwald N."/>
            <person name="Machado M."/>
            <person name="Johnson C.S."/>
            <person name="Arredondo F."/>
            <person name="Hong C."/>
            <person name="Coffey M."/>
            <person name="Young S.K."/>
            <person name="Zeng Q."/>
            <person name="Gargeya S."/>
            <person name="Fitzgerald M."/>
            <person name="Abouelleil A."/>
            <person name="Alvarado L."/>
            <person name="Chapman S.B."/>
            <person name="Gainer-Dewar J."/>
            <person name="Goldberg J."/>
            <person name="Griggs A."/>
            <person name="Gujja S."/>
            <person name="Hansen M."/>
            <person name="Howarth C."/>
            <person name="Imamovic A."/>
            <person name="Ireland A."/>
            <person name="Larimer J."/>
            <person name="McCowan C."/>
            <person name="Murphy C."/>
            <person name="Pearson M."/>
            <person name="Poon T.W."/>
            <person name="Priest M."/>
            <person name="Roberts A."/>
            <person name="Saif S."/>
            <person name="Shea T."/>
            <person name="Sykes S."/>
            <person name="Wortman J."/>
            <person name="Nusbaum C."/>
            <person name="Birren B."/>
        </authorList>
    </citation>
    <scope>NUCLEOTIDE SEQUENCE [LARGE SCALE GENOMIC DNA]</scope>
    <source>
        <strain evidence="2">CJ02B3</strain>
    </source>
</reference>
<feature type="compositionally biased region" description="Low complexity" evidence="1">
    <location>
        <begin position="147"/>
        <end position="172"/>
    </location>
</feature>
<dbReference type="GO" id="GO:0005576">
    <property type="term" value="C:extracellular region"/>
    <property type="evidence" value="ECO:0007669"/>
    <property type="project" value="InterPro"/>
</dbReference>
<accession>W2GT11</accession>
<dbReference type="Proteomes" id="UP000053864">
    <property type="component" value="Unassembled WGS sequence"/>
</dbReference>
<dbReference type="AlphaFoldDB" id="W2GT11"/>
<name>W2GT11_PHYNI</name>
<sequence length="199" mass="20850">MDTLSSPTYMYALLTHQIAHSRITSTPLTSPLSSTKRSMRLPVTALLLSLASLSSVTNAAECTDSEATYANSLWEDAAATSACAQYVVVTNPVYINAPCTATDCVGVMEGVAENLPSCTFSGVSNKIELQNALTVCNGGNTEDAGSPTTVTEAPITPTSTTSTSMSSSTTDCTTDEYTRSSRHVRMLTALVLFVALGNL</sequence>